<feature type="compositionally biased region" description="Low complexity" evidence="1">
    <location>
        <begin position="22"/>
        <end position="41"/>
    </location>
</feature>
<evidence type="ECO:0000313" key="3">
    <source>
        <dbReference type="Proteomes" id="UP000469558"/>
    </source>
</evidence>
<gene>
    <name evidence="2" type="ORF">LSUE1_G003745</name>
</gene>
<dbReference type="EMBL" id="QGMK01000402">
    <property type="protein sequence ID" value="TVY81921.1"/>
    <property type="molecule type" value="Genomic_DNA"/>
</dbReference>
<dbReference type="Gene3D" id="1.10.600.10">
    <property type="entry name" value="Farnesyl Diphosphate Synthase"/>
    <property type="match status" value="1"/>
</dbReference>
<comment type="caution">
    <text evidence="2">The sequence shown here is derived from an EMBL/GenBank/DDBJ whole genome shotgun (WGS) entry which is preliminary data.</text>
</comment>
<reference evidence="2 3" key="1">
    <citation type="submission" date="2018-05" db="EMBL/GenBank/DDBJ databases">
        <title>Genome sequencing and assembly of the regulated plant pathogen Lachnellula willkommii and related sister species for the development of diagnostic species identification markers.</title>
        <authorList>
            <person name="Giroux E."/>
            <person name="Bilodeau G."/>
        </authorList>
    </citation>
    <scope>NUCLEOTIDE SEQUENCE [LARGE SCALE GENOMIC DNA]</scope>
    <source>
        <strain evidence="2 3">CBS 268.59</strain>
    </source>
</reference>
<proteinExistence type="predicted"/>
<accession>A0A8T9C8H2</accession>
<dbReference type="InterPro" id="IPR008949">
    <property type="entry name" value="Isoprenoid_synthase_dom_sf"/>
</dbReference>
<organism evidence="2 3">
    <name type="scientific">Lachnellula suecica</name>
    <dbReference type="NCBI Taxonomy" id="602035"/>
    <lineage>
        <taxon>Eukaryota</taxon>
        <taxon>Fungi</taxon>
        <taxon>Dikarya</taxon>
        <taxon>Ascomycota</taxon>
        <taxon>Pezizomycotina</taxon>
        <taxon>Leotiomycetes</taxon>
        <taxon>Helotiales</taxon>
        <taxon>Lachnaceae</taxon>
        <taxon>Lachnellula</taxon>
    </lineage>
</organism>
<evidence type="ECO:0000256" key="1">
    <source>
        <dbReference type="SAM" id="MobiDB-lite"/>
    </source>
</evidence>
<sequence length="444" mass="49441">MSLPSFFNWQIRRSTPRPVPSAPSSASDSSGSSGSSASSASTHQTKRNLTKVVSPGDSAHISPIKYAYDPVPEVPQYLSPLPFEFPHYATKSCAYATLNAVKIKPRAAGLPYRSSLDYVRGNKNWKANLDESVKLLELIVADKAALDEEVGKGITLSKIAKKELRPGLEHRMVVATSYMFPFADERRLRQIATLMIMYFVFDDKVEETPEGSPLSNFRTDFLRRFREPSSVESDVSTMSELQHHLDFTVRIIGEEDSISGNGGKEMLEALMAAFHCVHPDGDFHSLEDYLKFRRLNVGARFVIAAAKFSIKSSVDVKDPRFARYLSLVGDHYGIINDMASYDKESKALREGETQDMINIVAVFQTLLSLPDARAAKAAAYGYQLQVEAWIVEEIEALESFGKLSDEDWWFVEAVLLSATGNVFFCMTSSRYGGQAAMIEPQYTS</sequence>
<dbReference type="OrthoDB" id="3004402at2759"/>
<evidence type="ECO:0000313" key="2">
    <source>
        <dbReference type="EMBL" id="TVY81921.1"/>
    </source>
</evidence>
<protein>
    <recommendedName>
        <fullName evidence="4">Aristolochene synthase</fullName>
    </recommendedName>
</protein>
<feature type="region of interest" description="Disordered" evidence="1">
    <location>
        <begin position="1"/>
        <end position="56"/>
    </location>
</feature>
<dbReference type="Proteomes" id="UP000469558">
    <property type="component" value="Unassembled WGS sequence"/>
</dbReference>
<evidence type="ECO:0008006" key="4">
    <source>
        <dbReference type="Google" id="ProtNLM"/>
    </source>
</evidence>
<dbReference type="SUPFAM" id="SSF48576">
    <property type="entry name" value="Terpenoid synthases"/>
    <property type="match status" value="1"/>
</dbReference>
<feature type="compositionally biased region" description="Polar residues" evidence="1">
    <location>
        <begin position="1"/>
        <end position="13"/>
    </location>
</feature>
<keyword evidence="3" id="KW-1185">Reference proteome</keyword>
<dbReference type="AlphaFoldDB" id="A0A8T9C8H2"/>
<dbReference type="Pfam" id="PF19086">
    <property type="entry name" value="Terpene_syn_C_2"/>
    <property type="match status" value="1"/>
</dbReference>
<name>A0A8T9C8H2_9HELO</name>